<evidence type="ECO:0000313" key="3">
    <source>
        <dbReference type="Proteomes" id="UP001195483"/>
    </source>
</evidence>
<sequence>MTTRNSDNTETKGPILSHNDDENNANWKWGNQKGTQSRRKENNVPSGSNNTKSQSPDDMGRTSLTENSIVTDNSLLLCQQRRRRLRKGSSKLRLANGSLYSPKPRTHVNAPSVSYFIRGSLDPTF</sequence>
<protein>
    <submittedName>
        <fullName evidence="2">Uncharacterized protein</fullName>
    </submittedName>
</protein>
<evidence type="ECO:0000313" key="2">
    <source>
        <dbReference type="EMBL" id="KAK3579837.1"/>
    </source>
</evidence>
<reference evidence="2" key="3">
    <citation type="submission" date="2023-05" db="EMBL/GenBank/DDBJ databases">
        <authorList>
            <person name="Smith C.H."/>
        </authorList>
    </citation>
    <scope>NUCLEOTIDE SEQUENCE</scope>
    <source>
        <strain evidence="2">CHS0354</strain>
        <tissue evidence="2">Mantle</tissue>
    </source>
</reference>
<dbReference type="AlphaFoldDB" id="A0AAE0RUD8"/>
<gene>
    <name evidence="2" type="ORF">CHS0354_007353</name>
</gene>
<dbReference type="EMBL" id="JAEAOA010000505">
    <property type="protein sequence ID" value="KAK3579837.1"/>
    <property type="molecule type" value="Genomic_DNA"/>
</dbReference>
<proteinExistence type="predicted"/>
<name>A0AAE0RUD8_9BIVA</name>
<feature type="region of interest" description="Disordered" evidence="1">
    <location>
        <begin position="1"/>
        <end position="68"/>
    </location>
</feature>
<evidence type="ECO:0000256" key="1">
    <source>
        <dbReference type="SAM" id="MobiDB-lite"/>
    </source>
</evidence>
<reference evidence="2" key="2">
    <citation type="journal article" date="2021" name="Genome Biol. Evol.">
        <title>Developing a high-quality reference genome for a parasitic bivalve with doubly uniparental inheritance (Bivalvia: Unionida).</title>
        <authorList>
            <person name="Smith C.H."/>
        </authorList>
    </citation>
    <scope>NUCLEOTIDE SEQUENCE</scope>
    <source>
        <strain evidence="2">CHS0354</strain>
        <tissue evidence="2">Mantle</tissue>
    </source>
</reference>
<dbReference type="Proteomes" id="UP001195483">
    <property type="component" value="Unassembled WGS sequence"/>
</dbReference>
<comment type="caution">
    <text evidence="2">The sequence shown here is derived from an EMBL/GenBank/DDBJ whole genome shotgun (WGS) entry which is preliminary data.</text>
</comment>
<accession>A0AAE0RUD8</accession>
<organism evidence="2 3">
    <name type="scientific">Potamilus streckersoni</name>
    <dbReference type="NCBI Taxonomy" id="2493646"/>
    <lineage>
        <taxon>Eukaryota</taxon>
        <taxon>Metazoa</taxon>
        <taxon>Spiralia</taxon>
        <taxon>Lophotrochozoa</taxon>
        <taxon>Mollusca</taxon>
        <taxon>Bivalvia</taxon>
        <taxon>Autobranchia</taxon>
        <taxon>Heteroconchia</taxon>
        <taxon>Palaeoheterodonta</taxon>
        <taxon>Unionida</taxon>
        <taxon>Unionoidea</taxon>
        <taxon>Unionidae</taxon>
        <taxon>Ambleminae</taxon>
        <taxon>Lampsilini</taxon>
        <taxon>Potamilus</taxon>
    </lineage>
</organism>
<reference evidence="2" key="1">
    <citation type="journal article" date="2021" name="Genome Biol. Evol.">
        <title>A High-Quality Reference Genome for a Parasitic Bivalve with Doubly Uniparental Inheritance (Bivalvia: Unionida).</title>
        <authorList>
            <person name="Smith C.H."/>
        </authorList>
    </citation>
    <scope>NUCLEOTIDE SEQUENCE</scope>
    <source>
        <strain evidence="2">CHS0354</strain>
    </source>
</reference>
<feature type="compositionally biased region" description="Polar residues" evidence="1">
    <location>
        <begin position="43"/>
        <end position="68"/>
    </location>
</feature>
<keyword evidence="3" id="KW-1185">Reference proteome</keyword>